<feature type="transmembrane region" description="Helical" evidence="6">
    <location>
        <begin position="136"/>
        <end position="157"/>
    </location>
</feature>
<dbReference type="EMBL" id="OW150024">
    <property type="protein sequence ID" value="CAH2031798.1"/>
    <property type="molecule type" value="Genomic_DNA"/>
</dbReference>
<gene>
    <name evidence="8" type="ORF">GEAMG1_1963</name>
</gene>
<feature type="transmembrane region" description="Helical" evidence="6">
    <location>
        <begin position="9"/>
        <end position="28"/>
    </location>
</feature>
<evidence type="ECO:0000256" key="2">
    <source>
        <dbReference type="ARBA" id="ARBA00022475"/>
    </source>
</evidence>
<evidence type="ECO:0000313" key="8">
    <source>
        <dbReference type="EMBL" id="CAH2031798.1"/>
    </source>
</evidence>
<evidence type="ECO:0000313" key="9">
    <source>
        <dbReference type="Proteomes" id="UP001295463"/>
    </source>
</evidence>
<protein>
    <submittedName>
        <fullName evidence="8">Major facilitator superfamily MFS_1</fullName>
    </submittedName>
</protein>
<feature type="transmembrane region" description="Helical" evidence="6">
    <location>
        <begin position="382"/>
        <end position="401"/>
    </location>
</feature>
<name>A0ABN8HKD8_9BACT</name>
<dbReference type="PROSITE" id="PS00217">
    <property type="entry name" value="SUGAR_TRANSPORT_2"/>
    <property type="match status" value="1"/>
</dbReference>
<feature type="transmembrane region" description="Helical" evidence="6">
    <location>
        <begin position="75"/>
        <end position="96"/>
    </location>
</feature>
<evidence type="ECO:0000256" key="5">
    <source>
        <dbReference type="ARBA" id="ARBA00023136"/>
    </source>
</evidence>
<dbReference type="Proteomes" id="UP001295463">
    <property type="component" value="Chromosome"/>
</dbReference>
<sequence length="417" mass="44749">MTEQRNDTAWLLLLCSSQIFIMLVFINYSAILPLLKAEWGMNNTRAGIIFSVYQLGYIASGVLLSTLSDRLNIRWIFLASAAWSCIANLLFALCAHDYLSGLLLRGLTGIGMGGTYMPGLKLVAERFDSARRGRAIGMYVGALVLGASLSLVVPGVIAGIWGWRIAMIACSIGVFIGICLAVPVFRGYRPQPAATSPRGFSGEILQNRPALLVILGYAGHMWEMYGMRSWLAPFFTAALTGWGMTTGKATVTAAAIAAALVGLGTFSTALTGLLSDRFGRTRTVAAVMVGSACCSLIFGWLIHTTIWLALGVGILYGWLIVAESPVFSTALTEVVAPGYLGAAMGMQSLVGYTMGMISPAVFGWALDRFQGWQPLPGIDGSWGLAFSTLALGALLGPLFMWRLHRHPESVRMAQGRR</sequence>
<feature type="transmembrane region" description="Helical" evidence="6">
    <location>
        <begin position="209"/>
        <end position="231"/>
    </location>
</feature>
<dbReference type="InterPro" id="IPR050189">
    <property type="entry name" value="MFS_Efflux_Transporters"/>
</dbReference>
<organism evidence="8 9">
    <name type="scientific">Trichlorobacter ammonificans</name>
    <dbReference type="NCBI Taxonomy" id="2916410"/>
    <lineage>
        <taxon>Bacteria</taxon>
        <taxon>Pseudomonadati</taxon>
        <taxon>Thermodesulfobacteriota</taxon>
        <taxon>Desulfuromonadia</taxon>
        <taxon>Geobacterales</taxon>
        <taxon>Geobacteraceae</taxon>
        <taxon>Trichlorobacter</taxon>
    </lineage>
</organism>
<dbReference type="SUPFAM" id="SSF103473">
    <property type="entry name" value="MFS general substrate transporter"/>
    <property type="match status" value="1"/>
</dbReference>
<dbReference type="RefSeq" id="WP_305732594.1">
    <property type="nucleotide sequence ID" value="NZ_OW150024.1"/>
</dbReference>
<dbReference type="PROSITE" id="PS50850">
    <property type="entry name" value="MFS"/>
    <property type="match status" value="1"/>
</dbReference>
<keyword evidence="5 6" id="KW-0472">Membrane</keyword>
<dbReference type="InterPro" id="IPR011701">
    <property type="entry name" value="MFS"/>
</dbReference>
<evidence type="ECO:0000256" key="1">
    <source>
        <dbReference type="ARBA" id="ARBA00004651"/>
    </source>
</evidence>
<comment type="subcellular location">
    <subcellularLocation>
        <location evidence="1">Cell membrane</location>
        <topology evidence="1">Multi-pass membrane protein</topology>
    </subcellularLocation>
</comment>
<dbReference type="PANTHER" id="PTHR43124">
    <property type="entry name" value="PURINE EFFLUX PUMP PBUE"/>
    <property type="match status" value="1"/>
</dbReference>
<keyword evidence="2" id="KW-1003">Cell membrane</keyword>
<keyword evidence="3 6" id="KW-0812">Transmembrane</keyword>
<keyword evidence="9" id="KW-1185">Reference proteome</keyword>
<feature type="domain" description="Major facilitator superfamily (MFS) profile" evidence="7">
    <location>
        <begin position="1"/>
        <end position="408"/>
    </location>
</feature>
<dbReference type="InterPro" id="IPR005829">
    <property type="entry name" value="Sugar_transporter_CS"/>
</dbReference>
<feature type="transmembrane region" description="Helical" evidence="6">
    <location>
        <begin position="251"/>
        <end position="271"/>
    </location>
</feature>
<feature type="transmembrane region" description="Helical" evidence="6">
    <location>
        <begin position="308"/>
        <end position="327"/>
    </location>
</feature>
<feature type="transmembrane region" description="Helical" evidence="6">
    <location>
        <begin position="163"/>
        <end position="188"/>
    </location>
</feature>
<evidence type="ECO:0000256" key="3">
    <source>
        <dbReference type="ARBA" id="ARBA00022692"/>
    </source>
</evidence>
<accession>A0ABN8HKD8</accession>
<feature type="transmembrane region" description="Helical" evidence="6">
    <location>
        <begin position="283"/>
        <end position="302"/>
    </location>
</feature>
<feature type="transmembrane region" description="Helical" evidence="6">
    <location>
        <begin position="48"/>
        <end position="68"/>
    </location>
</feature>
<evidence type="ECO:0000256" key="4">
    <source>
        <dbReference type="ARBA" id="ARBA00022989"/>
    </source>
</evidence>
<evidence type="ECO:0000256" key="6">
    <source>
        <dbReference type="SAM" id="Phobius"/>
    </source>
</evidence>
<keyword evidence="4 6" id="KW-1133">Transmembrane helix</keyword>
<dbReference type="Gene3D" id="1.20.1250.20">
    <property type="entry name" value="MFS general substrate transporter like domains"/>
    <property type="match status" value="2"/>
</dbReference>
<dbReference type="PANTHER" id="PTHR43124:SF3">
    <property type="entry name" value="CHLORAMPHENICOL EFFLUX PUMP RV0191"/>
    <property type="match status" value="1"/>
</dbReference>
<dbReference type="InterPro" id="IPR020846">
    <property type="entry name" value="MFS_dom"/>
</dbReference>
<feature type="transmembrane region" description="Helical" evidence="6">
    <location>
        <begin position="102"/>
        <end position="124"/>
    </location>
</feature>
<dbReference type="Pfam" id="PF07690">
    <property type="entry name" value="MFS_1"/>
    <property type="match status" value="1"/>
</dbReference>
<dbReference type="InterPro" id="IPR036259">
    <property type="entry name" value="MFS_trans_sf"/>
</dbReference>
<proteinExistence type="predicted"/>
<reference evidence="8 9" key="1">
    <citation type="submission" date="2022-03" db="EMBL/GenBank/DDBJ databases">
        <authorList>
            <person name="Koch H."/>
        </authorList>
    </citation>
    <scope>NUCLEOTIDE SEQUENCE [LARGE SCALE GENOMIC DNA]</scope>
    <source>
        <strain evidence="8 9">G1</strain>
    </source>
</reference>
<evidence type="ECO:0000259" key="7">
    <source>
        <dbReference type="PROSITE" id="PS50850"/>
    </source>
</evidence>
<feature type="transmembrane region" description="Helical" evidence="6">
    <location>
        <begin position="339"/>
        <end position="362"/>
    </location>
</feature>